<reference evidence="3 4" key="1">
    <citation type="submission" date="2014-03" db="EMBL/GenBank/DDBJ databases">
        <title>The draft genome sequence of Thioclava dalianensis DLFJ1-1.</title>
        <authorList>
            <person name="Lai Q."/>
            <person name="Shao Z."/>
        </authorList>
    </citation>
    <scope>NUCLEOTIDE SEQUENCE [LARGE SCALE GENOMIC DNA]</scope>
    <source>
        <strain evidence="3 4">DLFJ1-1</strain>
    </source>
</reference>
<comment type="caution">
    <text evidence="3">The sequence shown here is derived from an EMBL/GenBank/DDBJ whole genome shotgun (WGS) entry which is preliminary data.</text>
</comment>
<feature type="region of interest" description="Disordered" evidence="1">
    <location>
        <begin position="37"/>
        <end position="70"/>
    </location>
</feature>
<keyword evidence="4" id="KW-1185">Reference proteome</keyword>
<name>A0A074U2E5_9RHOB</name>
<feature type="domain" description="Phage tail lysozyme" evidence="2">
    <location>
        <begin position="76"/>
        <end position="210"/>
    </location>
</feature>
<dbReference type="Pfam" id="PF18013">
    <property type="entry name" value="Phage_lysozyme2"/>
    <property type="match status" value="1"/>
</dbReference>
<proteinExistence type="predicted"/>
<evidence type="ECO:0000259" key="2">
    <source>
        <dbReference type="Pfam" id="PF18013"/>
    </source>
</evidence>
<feature type="compositionally biased region" description="Polar residues" evidence="1">
    <location>
        <begin position="55"/>
        <end position="70"/>
    </location>
</feature>
<evidence type="ECO:0000313" key="3">
    <source>
        <dbReference type="EMBL" id="KEP68807.1"/>
    </source>
</evidence>
<dbReference type="EMBL" id="JHEH01000023">
    <property type="protein sequence ID" value="KEP68807.1"/>
    <property type="molecule type" value="Genomic_DNA"/>
</dbReference>
<evidence type="ECO:0000256" key="1">
    <source>
        <dbReference type="SAM" id="MobiDB-lite"/>
    </source>
</evidence>
<dbReference type="Proteomes" id="UP000027725">
    <property type="component" value="Unassembled WGS sequence"/>
</dbReference>
<dbReference type="RefSeq" id="WP_038067949.1">
    <property type="nucleotide sequence ID" value="NZ_FOVB01000006.1"/>
</dbReference>
<evidence type="ECO:0000313" key="4">
    <source>
        <dbReference type="Proteomes" id="UP000027725"/>
    </source>
</evidence>
<dbReference type="STRING" id="1185766.SAMN05216224_10699"/>
<accession>A0A074U2E5</accession>
<organism evidence="3 4">
    <name type="scientific">Thioclava dalianensis</name>
    <dbReference type="NCBI Taxonomy" id="1185766"/>
    <lineage>
        <taxon>Bacteria</taxon>
        <taxon>Pseudomonadati</taxon>
        <taxon>Pseudomonadota</taxon>
        <taxon>Alphaproteobacteria</taxon>
        <taxon>Rhodobacterales</taxon>
        <taxon>Paracoccaceae</taxon>
        <taxon>Thioclava</taxon>
    </lineage>
</organism>
<gene>
    <name evidence="3" type="ORF">DL1_08445</name>
</gene>
<dbReference type="AlphaFoldDB" id="A0A074U2E5"/>
<dbReference type="Gene3D" id="1.10.530.10">
    <property type="match status" value="1"/>
</dbReference>
<dbReference type="InterPro" id="IPR041219">
    <property type="entry name" value="Phage_lysozyme2"/>
</dbReference>
<dbReference type="OrthoDB" id="8005199at2"/>
<protein>
    <recommendedName>
        <fullName evidence="2">Phage tail lysozyme domain-containing protein</fullName>
    </recommendedName>
</protein>
<sequence>MAAVGSFLSGMGNGFFAGRSITDRKADLALREKELANRNSGGAAQRSVLGGATGPNLSSSQSGAGRSLNLSGGISENARSAYQRLTSNGVSPVMASALVGNMMQESGAGLNTGAVGDNGNAYGAGQWNGPRKRAYLDFAQSRGSNPDDLNTQVDFLLHEGQTSEKSAWQAIMSANDPQEAARIASNKFWRPGVPHTENRMAYAQKIYDALGQQPTHETSGRSIVDGMGTGDYMVARYGGGR</sequence>
<dbReference type="eggNOG" id="ENOG5033DVF">
    <property type="taxonomic scope" value="Bacteria"/>
</dbReference>